<feature type="domain" description="Heterokaryon incompatibility" evidence="1">
    <location>
        <begin position="229"/>
        <end position="387"/>
    </location>
</feature>
<evidence type="ECO:0000313" key="3">
    <source>
        <dbReference type="Proteomes" id="UP000016932"/>
    </source>
</evidence>
<evidence type="ECO:0000313" key="2">
    <source>
        <dbReference type="EMBL" id="EME81114.1"/>
    </source>
</evidence>
<keyword evidence="3" id="KW-1185">Reference proteome</keyword>
<organism evidence="2 3">
    <name type="scientific">Pseudocercospora fijiensis (strain CIRAD86)</name>
    <name type="common">Black leaf streak disease fungus</name>
    <name type="synonym">Mycosphaerella fijiensis</name>
    <dbReference type="NCBI Taxonomy" id="383855"/>
    <lineage>
        <taxon>Eukaryota</taxon>
        <taxon>Fungi</taxon>
        <taxon>Dikarya</taxon>
        <taxon>Ascomycota</taxon>
        <taxon>Pezizomycotina</taxon>
        <taxon>Dothideomycetes</taxon>
        <taxon>Dothideomycetidae</taxon>
        <taxon>Mycosphaerellales</taxon>
        <taxon>Mycosphaerellaceae</taxon>
        <taxon>Pseudocercospora</taxon>
    </lineage>
</organism>
<protein>
    <recommendedName>
        <fullName evidence="1">Heterokaryon incompatibility domain-containing protein</fullName>
    </recommendedName>
</protein>
<proteinExistence type="predicted"/>
<dbReference type="InterPro" id="IPR010730">
    <property type="entry name" value="HET"/>
</dbReference>
<evidence type="ECO:0000259" key="1">
    <source>
        <dbReference type="Pfam" id="PF06985"/>
    </source>
</evidence>
<dbReference type="Pfam" id="PF06985">
    <property type="entry name" value="HET"/>
    <property type="match status" value="1"/>
</dbReference>
<accession>M2ZPV8</accession>
<dbReference type="STRING" id="383855.M2ZPV8"/>
<dbReference type="PANTHER" id="PTHR33112">
    <property type="entry name" value="DOMAIN PROTEIN, PUTATIVE-RELATED"/>
    <property type="match status" value="1"/>
</dbReference>
<sequence length="712" mass="79509">IVAFCGSKGSFHQSTSVPPAELNLQKRFSSRTVMITALTSYGPLFNERIGNVTPMRFTSLPKAFCRSREPLVCRNQVEYPYYHESRQSLADSTALGCFVCASVTRSTLLGRNPFAGSTNFGSYSSTSHYIRILSAPDRSHERGDVCGSVQVHELGEEIATLSASALCSPSTGSQATLSVAQYWLGECMKTHAKCGAGSDPQWYPTRLLDLSQSRIRLIETTGKTLNGRYATLSHCWGGETIPVMNSENHDTFVSIGRALSEFPKSHAEAIEAARTLGFRYFWIDCYCIMQAGMNASFTSDKAKELTMMKLVCANSALNIGATSASAPSIGCFTDHNGSIVCPDRITLTRPGLARPQVFQVDSFDYVIDKDMFYRKNKLFTRGWVFQERLLAPRMLHFAGEQLYWECSDVPLASDRLPFNIQERANPEFPFNLDRNDVQISKYNAGVWENVVMAYSRLELSYPLEDKFAALSGVAERMTELLDEQYIAGLFKSRLPQQLCWYREPGSSRDKRWRAPSWSWACMDGRVGFSGGLEEALAEYVSSAVYPHHLGNDYGRLKDASITLSGRMLEGRIRRHPSRLRNAKRVLQEDLNLEVGSIEIQMNNALGVGFHGSSFDDDILLGSPSGSTFYLLPLVWCDNSKWQLPHLTAEETLNTSQELLEQQSTLEMRGLVLETSKDEALKRCGQFHISGTEDPVKLLKMWASISPAHVPII</sequence>
<dbReference type="HOGENOM" id="CLU_002639_5_3_1"/>
<dbReference type="Proteomes" id="UP000016932">
    <property type="component" value="Unassembled WGS sequence"/>
</dbReference>
<dbReference type="EMBL" id="KB446560">
    <property type="protein sequence ID" value="EME81114.1"/>
    <property type="molecule type" value="Genomic_DNA"/>
</dbReference>
<feature type="non-terminal residue" evidence="2">
    <location>
        <position position="1"/>
    </location>
</feature>
<reference evidence="2 3" key="1">
    <citation type="journal article" date="2012" name="PLoS Pathog.">
        <title>Diverse lifestyles and strategies of plant pathogenesis encoded in the genomes of eighteen Dothideomycetes fungi.</title>
        <authorList>
            <person name="Ohm R.A."/>
            <person name="Feau N."/>
            <person name="Henrissat B."/>
            <person name="Schoch C.L."/>
            <person name="Horwitz B.A."/>
            <person name="Barry K.W."/>
            <person name="Condon B.J."/>
            <person name="Copeland A.C."/>
            <person name="Dhillon B."/>
            <person name="Glaser F."/>
            <person name="Hesse C.N."/>
            <person name="Kosti I."/>
            <person name="LaButti K."/>
            <person name="Lindquist E.A."/>
            <person name="Lucas S."/>
            <person name="Salamov A.A."/>
            <person name="Bradshaw R.E."/>
            <person name="Ciuffetti L."/>
            <person name="Hamelin R.C."/>
            <person name="Kema G.H.J."/>
            <person name="Lawrence C."/>
            <person name="Scott J.A."/>
            <person name="Spatafora J.W."/>
            <person name="Turgeon B.G."/>
            <person name="de Wit P.J.G.M."/>
            <person name="Zhong S."/>
            <person name="Goodwin S.B."/>
            <person name="Grigoriev I.V."/>
        </authorList>
    </citation>
    <scope>NUCLEOTIDE SEQUENCE [LARGE SCALE GENOMIC DNA]</scope>
    <source>
        <strain evidence="2 3">CIRAD86</strain>
    </source>
</reference>
<dbReference type="VEuPathDB" id="FungiDB:MYCFIDRAFT_77043"/>
<dbReference type="AlphaFoldDB" id="M2ZPV8"/>
<dbReference type="OrthoDB" id="3647420at2759"/>
<dbReference type="PANTHER" id="PTHR33112:SF16">
    <property type="entry name" value="HETEROKARYON INCOMPATIBILITY DOMAIN-CONTAINING PROTEIN"/>
    <property type="match status" value="1"/>
</dbReference>
<dbReference type="eggNOG" id="ENOG502S8TM">
    <property type="taxonomic scope" value="Eukaryota"/>
</dbReference>
<dbReference type="GeneID" id="19341263"/>
<dbReference type="KEGG" id="pfj:MYCFIDRAFT_77043"/>
<name>M2ZPV8_PSEFD</name>
<gene>
    <name evidence="2" type="ORF">MYCFIDRAFT_77043</name>
</gene>
<dbReference type="RefSeq" id="XP_007928088.1">
    <property type="nucleotide sequence ID" value="XM_007929897.1"/>
</dbReference>